<dbReference type="Proteomes" id="UP001234989">
    <property type="component" value="Chromosome 9"/>
</dbReference>
<evidence type="ECO:0000313" key="2">
    <source>
        <dbReference type="EMBL" id="WMV46423.1"/>
    </source>
</evidence>
<dbReference type="AlphaFoldDB" id="A0AAF0UJ81"/>
<feature type="region of interest" description="Disordered" evidence="1">
    <location>
        <begin position="1"/>
        <end position="34"/>
    </location>
</feature>
<proteinExistence type="predicted"/>
<organism evidence="2 3">
    <name type="scientific">Solanum verrucosum</name>
    <dbReference type="NCBI Taxonomy" id="315347"/>
    <lineage>
        <taxon>Eukaryota</taxon>
        <taxon>Viridiplantae</taxon>
        <taxon>Streptophyta</taxon>
        <taxon>Embryophyta</taxon>
        <taxon>Tracheophyta</taxon>
        <taxon>Spermatophyta</taxon>
        <taxon>Magnoliopsida</taxon>
        <taxon>eudicotyledons</taxon>
        <taxon>Gunneridae</taxon>
        <taxon>Pentapetalae</taxon>
        <taxon>asterids</taxon>
        <taxon>lamiids</taxon>
        <taxon>Solanales</taxon>
        <taxon>Solanaceae</taxon>
        <taxon>Solanoideae</taxon>
        <taxon>Solaneae</taxon>
        <taxon>Solanum</taxon>
    </lineage>
</organism>
<name>A0AAF0UJ81_SOLVR</name>
<feature type="compositionally biased region" description="Polar residues" evidence="1">
    <location>
        <begin position="1"/>
        <end position="19"/>
    </location>
</feature>
<accession>A0AAF0UJ81</accession>
<evidence type="ECO:0000313" key="3">
    <source>
        <dbReference type="Proteomes" id="UP001234989"/>
    </source>
</evidence>
<gene>
    <name evidence="2" type="ORF">MTR67_039808</name>
</gene>
<reference evidence="2" key="1">
    <citation type="submission" date="2023-08" db="EMBL/GenBank/DDBJ databases">
        <title>A de novo genome assembly of Solanum verrucosum Schlechtendal, a Mexican diploid species geographically isolated from the other diploid A-genome species in potato relatives.</title>
        <authorList>
            <person name="Hosaka K."/>
        </authorList>
    </citation>
    <scope>NUCLEOTIDE SEQUENCE</scope>
    <source>
        <tissue evidence="2">Young leaves</tissue>
    </source>
</reference>
<keyword evidence="3" id="KW-1185">Reference proteome</keyword>
<dbReference type="EMBL" id="CP133620">
    <property type="protein sequence ID" value="WMV46423.1"/>
    <property type="molecule type" value="Genomic_DNA"/>
</dbReference>
<protein>
    <submittedName>
        <fullName evidence="2">Uncharacterized protein</fullName>
    </submittedName>
</protein>
<evidence type="ECO:0000256" key="1">
    <source>
        <dbReference type="SAM" id="MobiDB-lite"/>
    </source>
</evidence>
<sequence>MLAASSPQTPMAAPSSSRITAPRAPPSPLLEKQL</sequence>